<dbReference type="InterPro" id="IPR035093">
    <property type="entry name" value="RelE/ParE_toxin_dom_sf"/>
</dbReference>
<dbReference type="NCBIfam" id="TIGR02385">
    <property type="entry name" value="RelE_StbE"/>
    <property type="match status" value="1"/>
</dbReference>
<name>A0A6N6VYB9_9BACT</name>
<comment type="caution">
    <text evidence="2">The sequence shown here is derived from an EMBL/GenBank/DDBJ whole genome shotgun (WGS) entry which is preliminary data.</text>
</comment>
<dbReference type="Gene3D" id="3.30.2310.20">
    <property type="entry name" value="RelE-like"/>
    <property type="match status" value="1"/>
</dbReference>
<dbReference type="EMBL" id="WFLM01000003">
    <property type="protein sequence ID" value="KAB8039115.1"/>
    <property type="molecule type" value="Genomic_DNA"/>
</dbReference>
<organism evidence="2 3">
    <name type="scientific">Silvanigrella paludirubra</name>
    <dbReference type="NCBI Taxonomy" id="2499159"/>
    <lineage>
        <taxon>Bacteria</taxon>
        <taxon>Pseudomonadati</taxon>
        <taxon>Bdellovibrionota</taxon>
        <taxon>Oligoflexia</taxon>
        <taxon>Silvanigrellales</taxon>
        <taxon>Silvanigrellaceae</taxon>
        <taxon>Silvanigrella</taxon>
    </lineage>
</organism>
<dbReference type="SUPFAM" id="SSF143011">
    <property type="entry name" value="RelE-like"/>
    <property type="match status" value="1"/>
</dbReference>
<dbReference type="AlphaFoldDB" id="A0A6N6VYB9"/>
<dbReference type="RefSeq" id="WP_153420514.1">
    <property type="nucleotide sequence ID" value="NZ_WFLM01000003.1"/>
</dbReference>
<accession>A0A6N6VYB9</accession>
<gene>
    <name evidence="2" type="ORF">GCL60_09680</name>
</gene>
<sequence>MTEVRESKTFSKQIKKADNIVKLKYFTWMESVTSKGIEAIQKEHIWRDHELIGDRKGQRAIKLGGKWRGIYIIINGKMEIIEMQELTPHDY</sequence>
<proteinExistence type="predicted"/>
<keyword evidence="3" id="KW-1185">Reference proteome</keyword>
<dbReference type="Proteomes" id="UP000437748">
    <property type="component" value="Unassembled WGS sequence"/>
</dbReference>
<evidence type="ECO:0000313" key="3">
    <source>
        <dbReference type="Proteomes" id="UP000437748"/>
    </source>
</evidence>
<dbReference type="InterPro" id="IPR007712">
    <property type="entry name" value="RelE/ParE_toxin"/>
</dbReference>
<evidence type="ECO:0000256" key="1">
    <source>
        <dbReference type="ARBA" id="ARBA00022649"/>
    </source>
</evidence>
<dbReference type="OrthoDB" id="5296064at2"/>
<protein>
    <submittedName>
        <fullName evidence="2">Type II toxin-antitoxin system mRNA interferase toxin, RelE/StbE family</fullName>
    </submittedName>
</protein>
<reference evidence="2 3" key="1">
    <citation type="submission" date="2019-10" db="EMBL/GenBank/DDBJ databases">
        <title>New species of Slilvanegrellaceae.</title>
        <authorList>
            <person name="Pitt A."/>
            <person name="Hahn M.W."/>
        </authorList>
    </citation>
    <scope>NUCLEOTIDE SEQUENCE [LARGE SCALE GENOMIC DNA]</scope>
    <source>
        <strain evidence="2 3">SP-Ram-0.45-NSY-1</strain>
    </source>
</reference>
<evidence type="ECO:0000313" key="2">
    <source>
        <dbReference type="EMBL" id="KAB8039115.1"/>
    </source>
</evidence>
<keyword evidence="1" id="KW-1277">Toxin-antitoxin system</keyword>